<dbReference type="GeneID" id="61187902"/>
<dbReference type="OrthoDB" id="2366279at2"/>
<dbReference type="Gene3D" id="3.10.450.130">
    <property type="entry name" value="folded 79 residue fragment of lin0334 like domains"/>
    <property type="match status" value="1"/>
</dbReference>
<organism evidence="2 3">
    <name type="scientific">Listeria welshimeri serovar 6b (strain ATCC 35897 / DSM 20650 / CCUG 15529 / CIP 8149 / NCTC 11857 / SLCC 5334 / V8)</name>
    <dbReference type="NCBI Taxonomy" id="386043"/>
    <lineage>
        <taxon>Bacteria</taxon>
        <taxon>Bacillati</taxon>
        <taxon>Bacillota</taxon>
        <taxon>Bacilli</taxon>
        <taxon>Bacillales</taxon>
        <taxon>Listeriaceae</taxon>
        <taxon>Listeria</taxon>
    </lineage>
</organism>
<keyword evidence="1" id="KW-1133">Transmembrane helix</keyword>
<dbReference type="RefSeq" id="WP_011700897.1">
    <property type="nucleotide sequence ID" value="NC_008555.1"/>
</dbReference>
<feature type="transmembrane region" description="Helical" evidence="1">
    <location>
        <begin position="6"/>
        <end position="25"/>
    </location>
</feature>
<keyword evidence="1" id="KW-0472">Membrane</keyword>
<dbReference type="eggNOG" id="ENOG50344CX">
    <property type="taxonomic scope" value="Bacteria"/>
</dbReference>
<dbReference type="KEGG" id="lwe:lwe0019"/>
<evidence type="ECO:0000256" key="1">
    <source>
        <dbReference type="SAM" id="Phobius"/>
    </source>
</evidence>
<proteinExistence type="predicted"/>
<name>A0AEK5_LISW6</name>
<evidence type="ECO:0000313" key="2">
    <source>
        <dbReference type="EMBL" id="CAK19437.1"/>
    </source>
</evidence>
<reference evidence="2 3" key="1">
    <citation type="journal article" date="2006" name="J. Bacteriol.">
        <title>Whole-genome sequence of Listeria welshimeri reveals common steps in genome reduction with Listeria innocua as compared to Listeria monocytogenes.</title>
        <authorList>
            <person name="Hain T."/>
            <person name="Steinweg C."/>
            <person name="Kuenne C.T."/>
            <person name="Billion A."/>
            <person name="Ghai R."/>
            <person name="Chatterjee S.S."/>
            <person name="Domann E."/>
            <person name="Kaerst U."/>
            <person name="Goesmann A."/>
            <person name="Bekel T."/>
            <person name="Bartels D."/>
            <person name="Kaiser O."/>
            <person name="Meyer F."/>
            <person name="Puehler A."/>
            <person name="Weisshaar B."/>
            <person name="Wehland J."/>
            <person name="Liang C."/>
            <person name="Dandekar T."/>
            <person name="Lampidis R."/>
            <person name="Kreft J."/>
            <person name="Goebel W."/>
            <person name="Chakraborty T."/>
        </authorList>
    </citation>
    <scope>NUCLEOTIDE SEQUENCE [LARGE SCALE GENOMIC DNA]</scope>
    <source>
        <strain evidence="3">ATCC 35897 / DSM 20650 / CIP 8149 / NCTC 11857 / SLCC 5334 / V8</strain>
    </source>
</reference>
<dbReference type="STRING" id="386043.lwe0019"/>
<keyword evidence="1" id="KW-0812">Transmembrane</keyword>
<gene>
    <name evidence="2" type="ordered locus">lwe0019</name>
</gene>
<dbReference type="InterPro" id="IPR009881">
    <property type="entry name" value="DUF1433"/>
</dbReference>
<dbReference type="HOGENOM" id="CLU_139196_2_0_9"/>
<dbReference type="EMBL" id="AM263198">
    <property type="protein sequence ID" value="CAK19437.1"/>
    <property type="molecule type" value="Genomic_DNA"/>
</dbReference>
<accession>A0AEK5</accession>
<evidence type="ECO:0000313" key="3">
    <source>
        <dbReference type="Proteomes" id="UP000000779"/>
    </source>
</evidence>
<protein>
    <submittedName>
        <fullName evidence="2">Putative secreted protein</fullName>
    </submittedName>
</protein>
<sequence length="128" mass="14897">MKKKIILIFLTIIIILVCIGGYLIMQNHEKQKAKQQFLSEESPRIEKYLKYNYKNIDNVTFTNVSVTGMGTPYIEGYVNGDKDLYITASIYGKHFEENVGMPIEMYEWAKYPTDKSVSEIEKEETSHK</sequence>
<dbReference type="Proteomes" id="UP000000779">
    <property type="component" value="Chromosome"/>
</dbReference>
<dbReference type="AlphaFoldDB" id="A0AEK5"/>
<dbReference type="Pfam" id="PF07252">
    <property type="entry name" value="DUF1433"/>
    <property type="match status" value="1"/>
</dbReference>